<evidence type="ECO:0000256" key="1">
    <source>
        <dbReference type="SAM" id="MobiDB-lite"/>
    </source>
</evidence>
<sequence>MHLFFENIVPNLVKLWSGKFKHLDTCIAFTITHAEIADLRRRIIAWMRTYECYYYQYQEDRLSTCTLTVHGLIHVPDDLLFCGPGWTTWTFFMERYCGLLKCVLRSKQSPWANLNNTILHGAYLEQLSAQFDVKKELASPLYQQIAHRLPQVMSRWGKVRIVDEDSMSCSWIGHKGRDMSFVRFEIEVKDQRHPGSWVSRISYGRLDQILVCQLPPDRNFWGNLAGKVRLLAVLTPYRTGGRDAALNIVPHYQSTAPIVADIQSIMAVVGRIQSGRKWYIIDRTGGMMRPEFIPSDETEDEGPDESNSVI</sequence>
<gene>
    <name evidence="2" type="ORF">DFH08DRAFT_1011140</name>
</gene>
<proteinExistence type="predicted"/>
<organism evidence="2 3">
    <name type="scientific">Mycena albidolilacea</name>
    <dbReference type="NCBI Taxonomy" id="1033008"/>
    <lineage>
        <taxon>Eukaryota</taxon>
        <taxon>Fungi</taxon>
        <taxon>Dikarya</taxon>
        <taxon>Basidiomycota</taxon>
        <taxon>Agaricomycotina</taxon>
        <taxon>Agaricomycetes</taxon>
        <taxon>Agaricomycetidae</taxon>
        <taxon>Agaricales</taxon>
        <taxon>Marasmiineae</taxon>
        <taxon>Mycenaceae</taxon>
        <taxon>Mycena</taxon>
    </lineage>
</organism>
<accession>A0AAD6ZW44</accession>
<protein>
    <submittedName>
        <fullName evidence="2">Uncharacterized protein</fullName>
    </submittedName>
</protein>
<keyword evidence="3" id="KW-1185">Reference proteome</keyword>
<evidence type="ECO:0000313" key="3">
    <source>
        <dbReference type="Proteomes" id="UP001218218"/>
    </source>
</evidence>
<dbReference type="AlphaFoldDB" id="A0AAD6ZW44"/>
<feature type="region of interest" description="Disordered" evidence="1">
    <location>
        <begin position="291"/>
        <end position="310"/>
    </location>
</feature>
<dbReference type="EMBL" id="JARIHO010000024">
    <property type="protein sequence ID" value="KAJ7342784.1"/>
    <property type="molecule type" value="Genomic_DNA"/>
</dbReference>
<feature type="compositionally biased region" description="Acidic residues" evidence="1">
    <location>
        <begin position="294"/>
        <end position="304"/>
    </location>
</feature>
<dbReference type="Proteomes" id="UP001218218">
    <property type="component" value="Unassembled WGS sequence"/>
</dbReference>
<evidence type="ECO:0000313" key="2">
    <source>
        <dbReference type="EMBL" id="KAJ7342784.1"/>
    </source>
</evidence>
<reference evidence="2" key="1">
    <citation type="submission" date="2023-03" db="EMBL/GenBank/DDBJ databases">
        <title>Massive genome expansion in bonnet fungi (Mycena s.s.) driven by repeated elements and novel gene families across ecological guilds.</title>
        <authorList>
            <consortium name="Lawrence Berkeley National Laboratory"/>
            <person name="Harder C.B."/>
            <person name="Miyauchi S."/>
            <person name="Viragh M."/>
            <person name="Kuo A."/>
            <person name="Thoen E."/>
            <person name="Andreopoulos B."/>
            <person name="Lu D."/>
            <person name="Skrede I."/>
            <person name="Drula E."/>
            <person name="Henrissat B."/>
            <person name="Morin E."/>
            <person name="Kohler A."/>
            <person name="Barry K."/>
            <person name="LaButti K."/>
            <person name="Morin E."/>
            <person name="Salamov A."/>
            <person name="Lipzen A."/>
            <person name="Mereny Z."/>
            <person name="Hegedus B."/>
            <person name="Baldrian P."/>
            <person name="Stursova M."/>
            <person name="Weitz H."/>
            <person name="Taylor A."/>
            <person name="Grigoriev I.V."/>
            <person name="Nagy L.G."/>
            <person name="Martin F."/>
            <person name="Kauserud H."/>
        </authorList>
    </citation>
    <scope>NUCLEOTIDE SEQUENCE</scope>
    <source>
        <strain evidence="2">CBHHK002</strain>
    </source>
</reference>
<name>A0AAD6ZW44_9AGAR</name>
<comment type="caution">
    <text evidence="2">The sequence shown here is derived from an EMBL/GenBank/DDBJ whole genome shotgun (WGS) entry which is preliminary data.</text>
</comment>